<gene>
    <name evidence="1" type="ORF">A2531_01540</name>
</gene>
<evidence type="ECO:0000313" key="2">
    <source>
        <dbReference type="Proteomes" id="UP000177579"/>
    </source>
</evidence>
<sequence>MIKKVLILLCVFFILSGCSLSIVNKNHNYSTDKQEQRVNEDIDPMEKEFNESGRAKAIEKEEDLWQFYENIFSLFSLKYPHSVSLNGKNEDLSLQLIITSKKIETLEDTLGFDSETALKNKESLENGEYGQDVDWPFGASKKIRKIKNKNAQEFMVLNRFEVCDVNFGRKLYFFNNNYQVVITLKIDPKIIKNSMPNYFTTNKEDCGEELVWDLEKQEDFYNTLKSGQGSPEAQNWFNTFDRIIETIEFIETTNKNNLEQIQGIWTSIDDTKYIVAFLNDKRIEFYDNKKTSENILEIYNHYPITTESVQDKNGKYLRVVDGEDVFEYKIDSISESELTLIYLPQGNMLKFKK</sequence>
<dbReference type="EMBL" id="MFGO01000013">
    <property type="protein sequence ID" value="OGF41182.1"/>
    <property type="molecule type" value="Genomic_DNA"/>
</dbReference>
<organism evidence="1 2">
    <name type="scientific">Candidatus Falkowbacteria bacterium RIFOXYD2_FULL_34_120</name>
    <dbReference type="NCBI Taxonomy" id="1798007"/>
    <lineage>
        <taxon>Bacteria</taxon>
        <taxon>Candidatus Falkowiibacteriota</taxon>
    </lineage>
</organism>
<reference evidence="1 2" key="1">
    <citation type="journal article" date="2016" name="Nat. Commun.">
        <title>Thousands of microbial genomes shed light on interconnected biogeochemical processes in an aquifer system.</title>
        <authorList>
            <person name="Anantharaman K."/>
            <person name="Brown C.T."/>
            <person name="Hug L.A."/>
            <person name="Sharon I."/>
            <person name="Castelle C.J."/>
            <person name="Probst A.J."/>
            <person name="Thomas B.C."/>
            <person name="Singh A."/>
            <person name="Wilkins M.J."/>
            <person name="Karaoz U."/>
            <person name="Brodie E.L."/>
            <person name="Williams K.H."/>
            <person name="Hubbard S.S."/>
            <person name="Banfield J.F."/>
        </authorList>
    </citation>
    <scope>NUCLEOTIDE SEQUENCE [LARGE SCALE GENOMIC DNA]</scope>
</reference>
<proteinExistence type="predicted"/>
<comment type="caution">
    <text evidence="1">The sequence shown here is derived from an EMBL/GenBank/DDBJ whole genome shotgun (WGS) entry which is preliminary data.</text>
</comment>
<dbReference type="PROSITE" id="PS51257">
    <property type="entry name" value="PROKAR_LIPOPROTEIN"/>
    <property type="match status" value="1"/>
</dbReference>
<dbReference type="Proteomes" id="UP000177579">
    <property type="component" value="Unassembled WGS sequence"/>
</dbReference>
<evidence type="ECO:0000313" key="1">
    <source>
        <dbReference type="EMBL" id="OGF41182.1"/>
    </source>
</evidence>
<protein>
    <submittedName>
        <fullName evidence="1">Uncharacterized protein</fullName>
    </submittedName>
</protein>
<name>A0A1F5TQC4_9BACT</name>
<accession>A0A1F5TQC4</accession>
<dbReference type="AlphaFoldDB" id="A0A1F5TQC4"/>